<dbReference type="NCBIfam" id="TIGR00707">
    <property type="entry name" value="argD"/>
    <property type="match status" value="1"/>
</dbReference>
<keyword evidence="3 5" id="KW-0808">Transferase</keyword>
<feature type="modified residue" description="N6-(pyridoxal phosphate)lysine" evidence="5">
    <location>
        <position position="244"/>
    </location>
</feature>
<dbReference type="Pfam" id="PF00202">
    <property type="entry name" value="Aminotran_3"/>
    <property type="match status" value="1"/>
</dbReference>
<comment type="miscellaneous">
    <text evidence="5">May also have succinyldiaminopimelate aminotransferase activity, thus carrying out the corresponding step in lysine biosynthesis.</text>
</comment>
<name>A0ABS0AQL7_9GAMM</name>
<dbReference type="EMBL" id="ARXX01000022">
    <property type="protein sequence ID" value="MBF5056431.1"/>
    <property type="molecule type" value="Genomic_DNA"/>
</dbReference>
<dbReference type="InterPro" id="IPR015424">
    <property type="entry name" value="PyrdxlP-dep_Trfase"/>
</dbReference>
<organism evidence="6 7">
    <name type="scientific">Alloalcanivorax profundimaris</name>
    <dbReference type="NCBI Taxonomy" id="2735259"/>
    <lineage>
        <taxon>Bacteria</taxon>
        <taxon>Pseudomonadati</taxon>
        <taxon>Pseudomonadota</taxon>
        <taxon>Gammaproteobacteria</taxon>
        <taxon>Oceanospirillales</taxon>
        <taxon>Alcanivoracaceae</taxon>
        <taxon>Alloalcanivorax</taxon>
    </lineage>
</organism>
<dbReference type="SUPFAM" id="SSF53383">
    <property type="entry name" value="PLP-dependent transferases"/>
    <property type="match status" value="1"/>
</dbReference>
<accession>A0ABS0AQL7</accession>
<feature type="binding site" evidence="5">
    <location>
        <position position="272"/>
    </location>
    <ligand>
        <name>N(2)-acetyl-L-ornithine</name>
        <dbReference type="ChEBI" id="CHEBI:57805"/>
    </ligand>
</feature>
<dbReference type="RefSeq" id="WP_194864930.1">
    <property type="nucleotide sequence ID" value="NZ_ARXX01000022.1"/>
</dbReference>
<dbReference type="InterPro" id="IPR015422">
    <property type="entry name" value="PyrdxlP-dep_Trfase_small"/>
</dbReference>
<evidence type="ECO:0000256" key="2">
    <source>
        <dbReference type="ARBA" id="ARBA00022605"/>
    </source>
</evidence>
<dbReference type="PANTHER" id="PTHR11986">
    <property type="entry name" value="AMINOTRANSFERASE CLASS III"/>
    <property type="match status" value="1"/>
</dbReference>
<dbReference type="Gene3D" id="3.90.1150.10">
    <property type="entry name" value="Aspartate Aminotransferase, domain 1"/>
    <property type="match status" value="1"/>
</dbReference>
<evidence type="ECO:0000256" key="1">
    <source>
        <dbReference type="ARBA" id="ARBA00022576"/>
    </source>
</evidence>
<reference evidence="6 7" key="1">
    <citation type="submission" date="2012-09" db="EMBL/GenBank/DDBJ databases">
        <title>Genome Sequence of alkane-degrading Bacterium Alcanivorax sp. 521-1.</title>
        <authorList>
            <person name="Lai Q."/>
            <person name="Shao Z."/>
        </authorList>
    </citation>
    <scope>NUCLEOTIDE SEQUENCE [LARGE SCALE GENOMIC DNA]</scope>
    <source>
        <strain evidence="6 7">521-1</strain>
    </source>
</reference>
<protein>
    <recommendedName>
        <fullName evidence="5">Acetylornithine aminotransferase</fullName>
        <shortName evidence="5">ACOAT</shortName>
        <ecNumber evidence="5">2.6.1.11</ecNumber>
    </recommendedName>
</protein>
<comment type="catalytic activity">
    <reaction evidence="5">
        <text>N(2)-acetyl-L-ornithine + 2-oxoglutarate = N-acetyl-L-glutamate 5-semialdehyde + L-glutamate</text>
        <dbReference type="Rhea" id="RHEA:18049"/>
        <dbReference type="ChEBI" id="CHEBI:16810"/>
        <dbReference type="ChEBI" id="CHEBI:29123"/>
        <dbReference type="ChEBI" id="CHEBI:29985"/>
        <dbReference type="ChEBI" id="CHEBI:57805"/>
        <dbReference type="EC" id="2.6.1.11"/>
    </reaction>
</comment>
<dbReference type="GO" id="GO:0008483">
    <property type="term" value="F:transaminase activity"/>
    <property type="evidence" value="ECO:0007669"/>
    <property type="project" value="UniProtKB-KW"/>
</dbReference>
<dbReference type="InterPro" id="IPR050103">
    <property type="entry name" value="Class-III_PLP-dep_AT"/>
</dbReference>
<dbReference type="PROSITE" id="PS00600">
    <property type="entry name" value="AA_TRANSFER_CLASS_3"/>
    <property type="match status" value="1"/>
</dbReference>
<feature type="binding site" evidence="5">
    <location>
        <position position="132"/>
    </location>
    <ligand>
        <name>N(2)-acetyl-L-ornithine</name>
        <dbReference type="ChEBI" id="CHEBI:57805"/>
    </ligand>
</feature>
<feature type="binding site" evidence="5">
    <location>
        <position position="273"/>
    </location>
    <ligand>
        <name>pyridoxal 5'-phosphate</name>
        <dbReference type="ChEBI" id="CHEBI:597326"/>
    </ligand>
</feature>
<dbReference type="PIRSF" id="PIRSF000521">
    <property type="entry name" value="Transaminase_4ab_Lys_Orn"/>
    <property type="match status" value="1"/>
</dbReference>
<feature type="binding site" evidence="5">
    <location>
        <begin position="97"/>
        <end position="98"/>
    </location>
    <ligand>
        <name>pyridoxal 5'-phosphate</name>
        <dbReference type="ChEBI" id="CHEBI:597326"/>
    </ligand>
</feature>
<evidence type="ECO:0000313" key="7">
    <source>
        <dbReference type="Proteomes" id="UP000662703"/>
    </source>
</evidence>
<dbReference type="EC" id="2.6.1.11" evidence="5"/>
<feature type="binding site" evidence="5">
    <location>
        <begin position="215"/>
        <end position="218"/>
    </location>
    <ligand>
        <name>pyridoxal 5'-phosphate</name>
        <dbReference type="ChEBI" id="CHEBI:597326"/>
    </ligand>
</feature>
<keyword evidence="7" id="KW-1185">Reference proteome</keyword>
<dbReference type="Proteomes" id="UP000662703">
    <property type="component" value="Unassembled WGS sequence"/>
</dbReference>
<keyword evidence="1 5" id="KW-0032">Aminotransferase</keyword>
<keyword evidence="5" id="KW-0055">Arginine biosynthesis</keyword>
<gene>
    <name evidence="5" type="primary">argD</name>
    <name evidence="6" type="ORF">Y5W_01725</name>
</gene>
<keyword evidence="2 5" id="KW-0028">Amino-acid biosynthesis</keyword>
<proteinExistence type="inferred from homology"/>
<comment type="cofactor">
    <cofactor evidence="5">
        <name>pyridoxal 5'-phosphate</name>
        <dbReference type="ChEBI" id="CHEBI:597326"/>
    </cofactor>
    <text evidence="5">Binds 1 pyridoxal phosphate per subunit.</text>
</comment>
<dbReference type="PANTHER" id="PTHR11986:SF79">
    <property type="entry name" value="ACETYLORNITHINE AMINOTRANSFERASE, MITOCHONDRIAL"/>
    <property type="match status" value="1"/>
</dbReference>
<keyword evidence="4 5" id="KW-0663">Pyridoxal phosphate</keyword>
<comment type="caution">
    <text evidence="6">The sequence shown here is derived from an EMBL/GenBank/DDBJ whole genome shotgun (WGS) entry which is preliminary data.</text>
</comment>
<dbReference type="CDD" id="cd00610">
    <property type="entry name" value="OAT_like"/>
    <property type="match status" value="1"/>
</dbReference>
<comment type="pathway">
    <text evidence="5">Amino-acid biosynthesis; L-arginine biosynthesis; N(2)-acetyl-L-ornithine from L-glutamate: step 4/4.</text>
</comment>
<feature type="binding site" evidence="5">
    <location>
        <position position="129"/>
    </location>
    <ligand>
        <name>pyridoxal 5'-phosphate</name>
        <dbReference type="ChEBI" id="CHEBI:597326"/>
    </ligand>
</feature>
<dbReference type="InterPro" id="IPR005814">
    <property type="entry name" value="Aminotrans_3"/>
</dbReference>
<dbReference type="InterPro" id="IPR015421">
    <property type="entry name" value="PyrdxlP-dep_Trfase_major"/>
</dbReference>
<comment type="subcellular location">
    <subcellularLocation>
        <location evidence="5">Cytoplasm</location>
    </subcellularLocation>
</comment>
<dbReference type="Gene3D" id="3.40.640.10">
    <property type="entry name" value="Type I PLP-dependent aspartate aminotransferase-like (Major domain)"/>
    <property type="match status" value="1"/>
</dbReference>
<comment type="subunit">
    <text evidence="5">Homodimer.</text>
</comment>
<evidence type="ECO:0000256" key="4">
    <source>
        <dbReference type="ARBA" id="ARBA00022898"/>
    </source>
</evidence>
<dbReference type="InterPro" id="IPR049704">
    <property type="entry name" value="Aminotrans_3_PPA_site"/>
</dbReference>
<dbReference type="NCBIfam" id="NF002325">
    <property type="entry name" value="PRK01278.1"/>
    <property type="match status" value="1"/>
</dbReference>
<dbReference type="HAMAP" id="MF_01107">
    <property type="entry name" value="ArgD_aminotrans_3"/>
    <property type="match status" value="1"/>
</dbReference>
<dbReference type="InterPro" id="IPR004636">
    <property type="entry name" value="AcOrn/SuccOrn_fam"/>
</dbReference>
<evidence type="ECO:0000256" key="5">
    <source>
        <dbReference type="HAMAP-Rule" id="MF_01107"/>
    </source>
</evidence>
<sequence>MSEQFLIPTYARQPVAFERGEGVWLYDQAGERYLDAVSGIAVCNLGHAHPAVTRALAEQAGRLVHTSNLYRIPVQEALAERLCRLSGMEKVFFSNSGAEANEAAIKLARLHGHRRGVDKPVVLVMENSFHGRTLATLSATGNAKVKEGFEPLVEGFRALPYGDLAALDRALDEPDVVAVLAEPIQGEGGVRLPDDGFLAGLRERCDRHGLLLMLDEIQTGNGRAGSYFACQRQGVVPDVLTTAKGLGNGFPIGACLVAGAATELFGPGSHGSTFGGNPLGCATALAVVDALEAVIPEVDAKGERLRAALRDGLADLPMVTEVRGRGLIIGLQLDRPCAELVGRAREAGLLINVTAGSVVRLLPPLIIDDRELTFLADTLIRVIHDFARDLEGP</sequence>
<evidence type="ECO:0000256" key="3">
    <source>
        <dbReference type="ARBA" id="ARBA00022679"/>
    </source>
</evidence>
<comment type="similarity">
    <text evidence="5">Belongs to the class-III pyridoxal-phosphate-dependent aminotransferase family. ArgD subfamily.</text>
</comment>
<keyword evidence="5" id="KW-0963">Cytoplasm</keyword>
<evidence type="ECO:0000313" key="6">
    <source>
        <dbReference type="EMBL" id="MBF5056431.1"/>
    </source>
</evidence>